<reference evidence="2" key="2">
    <citation type="journal article" date="2021" name="PeerJ">
        <title>Extensive microbial diversity within the chicken gut microbiome revealed by metagenomics and culture.</title>
        <authorList>
            <person name="Gilroy R."/>
            <person name="Ravi A."/>
            <person name="Getino M."/>
            <person name="Pursley I."/>
            <person name="Horton D.L."/>
            <person name="Alikhan N.F."/>
            <person name="Baker D."/>
            <person name="Gharbi K."/>
            <person name="Hall N."/>
            <person name="Watson M."/>
            <person name="Adriaenssens E.M."/>
            <person name="Foster-Nyarko E."/>
            <person name="Jarju S."/>
            <person name="Secka A."/>
            <person name="Antonio M."/>
            <person name="Oren A."/>
            <person name="Chaudhuri R.R."/>
            <person name="La Ragione R."/>
            <person name="Hildebrand F."/>
            <person name="Pallen M.J."/>
        </authorList>
    </citation>
    <scope>NUCLEOTIDE SEQUENCE</scope>
    <source>
        <strain evidence="2">G3-8215</strain>
    </source>
</reference>
<evidence type="ECO:0000256" key="1">
    <source>
        <dbReference type="SAM" id="SignalP"/>
    </source>
</evidence>
<dbReference type="AlphaFoldDB" id="A0A940IJ82"/>
<evidence type="ECO:0000313" key="2">
    <source>
        <dbReference type="EMBL" id="MBO8484391.1"/>
    </source>
</evidence>
<sequence length="611" mass="67692">MKLKYLTAIFTAALAVSACSKDEDMTIPQAGKPAGVEFSLVQEDFYGDTRSGAEEACTYDAVEFIVADSDGDRVSSVKGMYEPSSSSFFIEGLTPGEYRIAILGIKGDYGSDGLTVHSPDNISERWISFPDDIGKPLEAEYFYSLTPFTVSGTSVQAPERITQKRIIGKIEFGYSYRNDYIRTAVLSSTATLESPRFHTSFSADGLFSGESSGRSVTLDMTRGESYLFLPSAGRTAVKGQAEMLTRDYRGGNISRTYAFSLKEILPNHIGTVHIDAIHPDDETGTMFITEQRYAEGNHGLILQDDESASVYTDKTERNFNTASPLQLSFTPEGNLHARFYSPLELSGVLVRALVPSVCDEYFDLAYFDRIPAFADFTGTAAPAIRSGLYRTESGRIVRITEPGQDALAGAEFKVISDDPYWGKLQKIIHGWNIRFDLYGGDPTKPDGGPSGNWMGIRPVHCREAVALFLNFTYMIDMPEHERILKENEDRLYGNGGTEDKVTAETVLKQMRQERTINVGLVYTGNNVMGLGGGSTFGAWQGGWTDHYTSTYACEVMFHELGHVMGYNHSSSFTYGPWAQELMNNFYISHLAEMPVDSPDYLNSSRNPNLYK</sequence>
<feature type="signal peptide" evidence="1">
    <location>
        <begin position="1"/>
        <end position="20"/>
    </location>
</feature>
<gene>
    <name evidence="2" type="ORF">IAB75_09830</name>
</gene>
<reference evidence="2" key="1">
    <citation type="submission" date="2020-10" db="EMBL/GenBank/DDBJ databases">
        <authorList>
            <person name="Gilroy R."/>
        </authorList>
    </citation>
    <scope>NUCLEOTIDE SEQUENCE</scope>
    <source>
        <strain evidence="2">G3-8215</strain>
    </source>
</reference>
<dbReference type="SUPFAM" id="SSF55486">
    <property type="entry name" value="Metalloproteases ('zincins'), catalytic domain"/>
    <property type="match status" value="1"/>
</dbReference>
<name>A0A940IJ82_9BACT</name>
<evidence type="ECO:0000313" key="3">
    <source>
        <dbReference type="Proteomes" id="UP000725002"/>
    </source>
</evidence>
<proteinExistence type="predicted"/>
<comment type="caution">
    <text evidence="2">The sequence shown here is derived from an EMBL/GenBank/DDBJ whole genome shotgun (WGS) entry which is preliminary data.</text>
</comment>
<organism evidence="2 3">
    <name type="scientific">Candidatus Cryptobacteroides avicola</name>
    <dbReference type="NCBI Taxonomy" id="2840757"/>
    <lineage>
        <taxon>Bacteria</taxon>
        <taxon>Pseudomonadati</taxon>
        <taxon>Bacteroidota</taxon>
        <taxon>Bacteroidia</taxon>
        <taxon>Bacteroidales</taxon>
        <taxon>Candidatus Cryptobacteroides</taxon>
    </lineage>
</organism>
<dbReference type="PROSITE" id="PS51257">
    <property type="entry name" value="PROKAR_LIPOPROTEIN"/>
    <property type="match status" value="1"/>
</dbReference>
<feature type="chain" id="PRO_5037164595" evidence="1">
    <location>
        <begin position="21"/>
        <end position="611"/>
    </location>
</feature>
<protein>
    <submittedName>
        <fullName evidence="2">Uncharacterized protein</fullName>
    </submittedName>
</protein>
<accession>A0A940IJ82</accession>
<dbReference type="EMBL" id="JADILV010000072">
    <property type="protein sequence ID" value="MBO8484391.1"/>
    <property type="molecule type" value="Genomic_DNA"/>
</dbReference>
<dbReference type="Proteomes" id="UP000725002">
    <property type="component" value="Unassembled WGS sequence"/>
</dbReference>
<keyword evidence="1" id="KW-0732">Signal</keyword>